<gene>
    <name evidence="1" type="ORF">DPMN_127724</name>
</gene>
<reference evidence="1" key="2">
    <citation type="submission" date="2020-11" db="EMBL/GenBank/DDBJ databases">
        <authorList>
            <person name="McCartney M.A."/>
            <person name="Auch B."/>
            <person name="Kono T."/>
            <person name="Mallez S."/>
            <person name="Becker A."/>
            <person name="Gohl D.M."/>
            <person name="Silverstein K.A.T."/>
            <person name="Koren S."/>
            <person name="Bechman K.B."/>
            <person name="Herman A."/>
            <person name="Abrahante J.E."/>
            <person name="Garbe J."/>
        </authorList>
    </citation>
    <scope>NUCLEOTIDE SEQUENCE</scope>
    <source>
        <strain evidence="1">Duluth1</strain>
        <tissue evidence="1">Whole animal</tissue>
    </source>
</reference>
<organism evidence="1 2">
    <name type="scientific">Dreissena polymorpha</name>
    <name type="common">Zebra mussel</name>
    <name type="synonym">Mytilus polymorpha</name>
    <dbReference type="NCBI Taxonomy" id="45954"/>
    <lineage>
        <taxon>Eukaryota</taxon>
        <taxon>Metazoa</taxon>
        <taxon>Spiralia</taxon>
        <taxon>Lophotrochozoa</taxon>
        <taxon>Mollusca</taxon>
        <taxon>Bivalvia</taxon>
        <taxon>Autobranchia</taxon>
        <taxon>Heteroconchia</taxon>
        <taxon>Euheterodonta</taxon>
        <taxon>Imparidentia</taxon>
        <taxon>Neoheterodontei</taxon>
        <taxon>Myida</taxon>
        <taxon>Dreissenoidea</taxon>
        <taxon>Dreissenidae</taxon>
        <taxon>Dreissena</taxon>
    </lineage>
</organism>
<comment type="caution">
    <text evidence="1">The sequence shown here is derived from an EMBL/GenBank/DDBJ whole genome shotgun (WGS) entry which is preliminary data.</text>
</comment>
<keyword evidence="2" id="KW-1185">Reference proteome</keyword>
<accession>A0A9D4GY49</accession>
<reference evidence="1" key="1">
    <citation type="journal article" date="2019" name="bioRxiv">
        <title>The Genome of the Zebra Mussel, Dreissena polymorpha: A Resource for Invasive Species Research.</title>
        <authorList>
            <person name="McCartney M.A."/>
            <person name="Auch B."/>
            <person name="Kono T."/>
            <person name="Mallez S."/>
            <person name="Zhang Y."/>
            <person name="Obille A."/>
            <person name="Becker A."/>
            <person name="Abrahante J.E."/>
            <person name="Garbe J."/>
            <person name="Badalamenti J.P."/>
            <person name="Herman A."/>
            <person name="Mangelson H."/>
            <person name="Liachko I."/>
            <person name="Sullivan S."/>
            <person name="Sone E.D."/>
            <person name="Koren S."/>
            <person name="Silverstein K.A.T."/>
            <person name="Beckman K.B."/>
            <person name="Gohl D.M."/>
        </authorList>
    </citation>
    <scope>NUCLEOTIDE SEQUENCE</scope>
    <source>
        <strain evidence="1">Duluth1</strain>
        <tissue evidence="1">Whole animal</tissue>
    </source>
</reference>
<protein>
    <submittedName>
        <fullName evidence="1">Uncharacterized protein</fullName>
    </submittedName>
</protein>
<evidence type="ECO:0000313" key="1">
    <source>
        <dbReference type="EMBL" id="KAH3825841.1"/>
    </source>
</evidence>
<name>A0A9D4GY49_DREPO</name>
<evidence type="ECO:0000313" key="2">
    <source>
        <dbReference type="Proteomes" id="UP000828390"/>
    </source>
</evidence>
<sequence>MNLQKIQIQREGHRRFIEKYLEKIEQSKENDPLTAILSAIEAKVTILETLNEKILSQTEIEGLEEEIYQKQTRIQQNWISSCVAYELSEIKRRREQSRILPIYHEMTREIEVISRATIMV</sequence>
<proteinExistence type="predicted"/>
<dbReference type="Proteomes" id="UP000828390">
    <property type="component" value="Unassembled WGS sequence"/>
</dbReference>
<dbReference type="EMBL" id="JAIWYP010000005">
    <property type="protein sequence ID" value="KAH3825841.1"/>
    <property type="molecule type" value="Genomic_DNA"/>
</dbReference>
<dbReference type="AlphaFoldDB" id="A0A9D4GY49"/>